<evidence type="ECO:0000256" key="3">
    <source>
        <dbReference type="ARBA" id="ARBA00023157"/>
    </source>
</evidence>
<keyword evidence="6" id="KW-1133">Transmembrane helix</keyword>
<evidence type="ECO:0000256" key="6">
    <source>
        <dbReference type="SAM" id="Phobius"/>
    </source>
</evidence>
<dbReference type="PROSITE" id="PS50835">
    <property type="entry name" value="IG_LIKE"/>
    <property type="match status" value="1"/>
</dbReference>
<evidence type="ECO:0000256" key="5">
    <source>
        <dbReference type="ARBA" id="ARBA00023319"/>
    </source>
</evidence>
<dbReference type="Pfam" id="PF07686">
    <property type="entry name" value="V-set"/>
    <property type="match status" value="1"/>
</dbReference>
<keyword evidence="4" id="KW-0325">Glycoprotein</keyword>
<dbReference type="SMART" id="SM00406">
    <property type="entry name" value="IGv"/>
    <property type="match status" value="1"/>
</dbReference>
<dbReference type="SUPFAM" id="SSF48726">
    <property type="entry name" value="Immunoglobulin"/>
    <property type="match status" value="1"/>
</dbReference>
<feature type="transmembrane region" description="Helical" evidence="6">
    <location>
        <begin position="114"/>
        <end position="135"/>
    </location>
</feature>
<protein>
    <recommendedName>
        <fullName evidence="7">Ig-like domain-containing protein</fullName>
    </recommendedName>
</protein>
<evidence type="ECO:0000256" key="2">
    <source>
        <dbReference type="ARBA" id="ARBA00023136"/>
    </source>
</evidence>
<dbReference type="InterPro" id="IPR003599">
    <property type="entry name" value="Ig_sub"/>
</dbReference>
<dbReference type="CDD" id="cd00099">
    <property type="entry name" value="IgV"/>
    <property type="match status" value="1"/>
</dbReference>
<evidence type="ECO:0000256" key="4">
    <source>
        <dbReference type="ARBA" id="ARBA00023180"/>
    </source>
</evidence>
<dbReference type="InterPro" id="IPR013106">
    <property type="entry name" value="Ig_V-set"/>
</dbReference>
<dbReference type="InterPro" id="IPR036179">
    <property type="entry name" value="Ig-like_dom_sf"/>
</dbReference>
<gene>
    <name evidence="8" type="ORF">BRAFLDRAFT_78834</name>
</gene>
<dbReference type="InParanoid" id="C3XTR0"/>
<dbReference type="SMART" id="SM00409">
    <property type="entry name" value="IG"/>
    <property type="match status" value="1"/>
</dbReference>
<keyword evidence="2 6" id="KW-0472">Membrane</keyword>
<reference evidence="8" key="1">
    <citation type="journal article" date="2008" name="Nature">
        <title>The amphioxus genome and the evolution of the chordate karyotype.</title>
        <authorList>
            <consortium name="US DOE Joint Genome Institute (JGI-PGF)"/>
            <person name="Putnam N.H."/>
            <person name="Butts T."/>
            <person name="Ferrier D.E.K."/>
            <person name="Furlong R.F."/>
            <person name="Hellsten U."/>
            <person name="Kawashima T."/>
            <person name="Robinson-Rechavi M."/>
            <person name="Shoguchi E."/>
            <person name="Terry A."/>
            <person name="Yu J.-K."/>
            <person name="Benito-Gutierrez E.L."/>
            <person name="Dubchak I."/>
            <person name="Garcia-Fernandez J."/>
            <person name="Gibson-Brown J.J."/>
            <person name="Grigoriev I.V."/>
            <person name="Horton A.C."/>
            <person name="de Jong P.J."/>
            <person name="Jurka J."/>
            <person name="Kapitonov V.V."/>
            <person name="Kohara Y."/>
            <person name="Kuroki Y."/>
            <person name="Lindquist E."/>
            <person name="Lucas S."/>
            <person name="Osoegawa K."/>
            <person name="Pennacchio L.A."/>
            <person name="Salamov A.A."/>
            <person name="Satou Y."/>
            <person name="Sauka-Spengler T."/>
            <person name="Schmutz J."/>
            <person name="Shin-I T."/>
            <person name="Toyoda A."/>
            <person name="Bronner-Fraser M."/>
            <person name="Fujiyama A."/>
            <person name="Holland L.Z."/>
            <person name="Holland P.W.H."/>
            <person name="Satoh N."/>
            <person name="Rokhsar D.S."/>
        </authorList>
    </citation>
    <scope>NUCLEOTIDE SEQUENCE [LARGE SCALE GENOMIC DNA]</scope>
    <source>
        <strain evidence="8">S238N-H82</strain>
        <tissue evidence="8">Testes</tissue>
    </source>
</reference>
<dbReference type="Gene3D" id="2.60.40.10">
    <property type="entry name" value="Immunoglobulins"/>
    <property type="match status" value="1"/>
</dbReference>
<proteinExistence type="predicted"/>
<organism>
    <name type="scientific">Branchiostoma floridae</name>
    <name type="common">Florida lancelet</name>
    <name type="synonym">Amphioxus</name>
    <dbReference type="NCBI Taxonomy" id="7739"/>
    <lineage>
        <taxon>Eukaryota</taxon>
        <taxon>Metazoa</taxon>
        <taxon>Chordata</taxon>
        <taxon>Cephalochordata</taxon>
        <taxon>Leptocardii</taxon>
        <taxon>Amphioxiformes</taxon>
        <taxon>Branchiostomatidae</taxon>
        <taxon>Branchiostoma</taxon>
    </lineage>
</organism>
<dbReference type="InterPro" id="IPR051275">
    <property type="entry name" value="Cell_adhesion_signaling"/>
</dbReference>
<comment type="subcellular location">
    <subcellularLocation>
        <location evidence="1">Membrane</location>
        <topology evidence="1">Single-pass type I membrane protein</topology>
    </subcellularLocation>
</comment>
<evidence type="ECO:0000313" key="8">
    <source>
        <dbReference type="EMBL" id="EEN68560.1"/>
    </source>
</evidence>
<keyword evidence="5" id="KW-0393">Immunoglobulin domain</keyword>
<name>C3XTR0_BRAFL</name>
<dbReference type="AlphaFoldDB" id="C3XTR0"/>
<accession>C3XTR0</accession>
<sequence>MTVPSRTEQKETEEGVTCLGLADLSSNMSFIRVLTLFHVVISPTVAGAFRHLDMGVSGSSVCDRKDTSNRVADAFTMVQLGGTKGVGNACVTGISLPWSKVETITMISSTHWNYAVTATYGLLLSIFISSATAAARATYRVRPESTAVLINRTVSLRCAFDGLSAKDQVNWYWYNPRSAAKLYHISSGLNVAPEFPRYLIAGNQKKGEFHLKIQNALPEDEGNYRCSVFSVRDAGDAKLTVVGKYMLIV</sequence>
<dbReference type="PANTHER" id="PTHR11640">
    <property type="entry name" value="NEPHRIN"/>
    <property type="match status" value="1"/>
</dbReference>
<keyword evidence="6" id="KW-0812">Transmembrane</keyword>
<dbReference type="PANTHER" id="PTHR11640:SF164">
    <property type="entry name" value="MAM DOMAIN-CONTAINING GLYCOSYLPHOSPHATIDYLINOSITOL ANCHOR PROTEIN 1"/>
    <property type="match status" value="1"/>
</dbReference>
<keyword evidence="3" id="KW-1015">Disulfide bond</keyword>
<dbReference type="GO" id="GO:0016020">
    <property type="term" value="C:membrane"/>
    <property type="evidence" value="ECO:0007669"/>
    <property type="project" value="UniProtKB-SubCell"/>
</dbReference>
<feature type="domain" description="Ig-like" evidence="7">
    <location>
        <begin position="137"/>
        <end position="242"/>
    </location>
</feature>
<dbReference type="InterPro" id="IPR013783">
    <property type="entry name" value="Ig-like_fold"/>
</dbReference>
<dbReference type="EMBL" id="GG666463">
    <property type="protein sequence ID" value="EEN68560.1"/>
    <property type="molecule type" value="Genomic_DNA"/>
</dbReference>
<evidence type="ECO:0000256" key="1">
    <source>
        <dbReference type="ARBA" id="ARBA00004479"/>
    </source>
</evidence>
<evidence type="ECO:0000259" key="7">
    <source>
        <dbReference type="PROSITE" id="PS50835"/>
    </source>
</evidence>
<dbReference type="InterPro" id="IPR007110">
    <property type="entry name" value="Ig-like_dom"/>
</dbReference>